<name>A0A4Y2BVL6_ARAVE</name>
<feature type="region of interest" description="Disordered" evidence="1">
    <location>
        <begin position="35"/>
        <end position="66"/>
    </location>
</feature>
<keyword evidence="3" id="KW-1185">Reference proteome</keyword>
<dbReference type="Proteomes" id="UP000499080">
    <property type="component" value="Unassembled WGS sequence"/>
</dbReference>
<accession>A0A4Y2BVL6</accession>
<evidence type="ECO:0000256" key="1">
    <source>
        <dbReference type="SAM" id="MobiDB-lite"/>
    </source>
</evidence>
<feature type="compositionally biased region" description="Low complexity" evidence="1">
    <location>
        <begin position="51"/>
        <end position="62"/>
    </location>
</feature>
<proteinExistence type="predicted"/>
<evidence type="ECO:0000313" key="3">
    <source>
        <dbReference type="Proteomes" id="UP000499080"/>
    </source>
</evidence>
<dbReference type="EMBL" id="BGPR01160943">
    <property type="protein sequence ID" value="GBL95617.1"/>
    <property type="molecule type" value="Genomic_DNA"/>
</dbReference>
<reference evidence="2 3" key="1">
    <citation type="journal article" date="2019" name="Sci. Rep.">
        <title>Orb-weaving spider Araneus ventricosus genome elucidates the spidroin gene catalogue.</title>
        <authorList>
            <person name="Kono N."/>
            <person name="Nakamura H."/>
            <person name="Ohtoshi R."/>
            <person name="Moran D.A.P."/>
            <person name="Shinohara A."/>
            <person name="Yoshida Y."/>
            <person name="Fujiwara M."/>
            <person name="Mori M."/>
            <person name="Tomita M."/>
            <person name="Arakawa K."/>
        </authorList>
    </citation>
    <scope>NUCLEOTIDE SEQUENCE [LARGE SCALE GENOMIC DNA]</scope>
</reference>
<comment type="caution">
    <text evidence="2">The sequence shown here is derived from an EMBL/GenBank/DDBJ whole genome shotgun (WGS) entry which is preliminary data.</text>
</comment>
<feature type="compositionally biased region" description="Polar residues" evidence="1">
    <location>
        <begin position="35"/>
        <end position="50"/>
    </location>
</feature>
<evidence type="ECO:0000313" key="2">
    <source>
        <dbReference type="EMBL" id="GBL95617.1"/>
    </source>
</evidence>
<dbReference type="OrthoDB" id="8055025at2759"/>
<gene>
    <name evidence="2" type="ORF">AVEN_127624_1</name>
</gene>
<sequence length="101" mass="11443">ASHYGMSVFDPLFYKTVTHYGKLIRCQIDQMRNRNTPLVSSQSSPETQQNSIIPAASSAIPSRSNTRIKPSDIELKSRLLRRPLMNPIKVDLDEPEFVLSI</sequence>
<protein>
    <submittedName>
        <fullName evidence="2">Uncharacterized protein</fullName>
    </submittedName>
</protein>
<feature type="non-terminal residue" evidence="2">
    <location>
        <position position="1"/>
    </location>
</feature>
<dbReference type="AlphaFoldDB" id="A0A4Y2BVL6"/>
<organism evidence="2 3">
    <name type="scientific">Araneus ventricosus</name>
    <name type="common">Orbweaver spider</name>
    <name type="synonym">Epeira ventricosa</name>
    <dbReference type="NCBI Taxonomy" id="182803"/>
    <lineage>
        <taxon>Eukaryota</taxon>
        <taxon>Metazoa</taxon>
        <taxon>Ecdysozoa</taxon>
        <taxon>Arthropoda</taxon>
        <taxon>Chelicerata</taxon>
        <taxon>Arachnida</taxon>
        <taxon>Araneae</taxon>
        <taxon>Araneomorphae</taxon>
        <taxon>Entelegynae</taxon>
        <taxon>Araneoidea</taxon>
        <taxon>Araneidae</taxon>
        <taxon>Araneus</taxon>
    </lineage>
</organism>